<keyword evidence="4" id="KW-0378">Hydrolase</keyword>
<name>A0A5N6YHX5_9EURO</name>
<dbReference type="InterPro" id="IPR051013">
    <property type="entry name" value="MBL_superfamily_lactonases"/>
</dbReference>
<dbReference type="PANTHER" id="PTHR42978">
    <property type="entry name" value="QUORUM-QUENCHING LACTONASE YTNP-RELATED-RELATED"/>
    <property type="match status" value="1"/>
</dbReference>
<comment type="similarity">
    <text evidence="2">Belongs to the metallo-beta-lactamase superfamily.</text>
</comment>
<evidence type="ECO:0000256" key="2">
    <source>
        <dbReference type="ARBA" id="ARBA00007749"/>
    </source>
</evidence>
<organism evidence="7">
    <name type="scientific">Aspergillus arachidicola</name>
    <dbReference type="NCBI Taxonomy" id="656916"/>
    <lineage>
        <taxon>Eukaryota</taxon>
        <taxon>Fungi</taxon>
        <taxon>Dikarya</taxon>
        <taxon>Ascomycota</taxon>
        <taxon>Pezizomycotina</taxon>
        <taxon>Eurotiomycetes</taxon>
        <taxon>Eurotiomycetidae</taxon>
        <taxon>Eurotiales</taxon>
        <taxon>Aspergillaceae</taxon>
        <taxon>Aspergillus</taxon>
        <taxon>Aspergillus subgen. Circumdati</taxon>
    </lineage>
</organism>
<keyword evidence="5" id="KW-0862">Zinc</keyword>
<comment type="cofactor">
    <cofactor evidence="1">
        <name>Zn(2+)</name>
        <dbReference type="ChEBI" id="CHEBI:29105"/>
    </cofactor>
</comment>
<proteinExistence type="inferred from homology"/>
<keyword evidence="3" id="KW-0479">Metal-binding</keyword>
<gene>
    <name evidence="7" type="ORF">BDV24DRAFT_148476</name>
</gene>
<dbReference type="Proteomes" id="UP000325558">
    <property type="component" value="Unassembled WGS sequence"/>
</dbReference>
<evidence type="ECO:0000256" key="5">
    <source>
        <dbReference type="ARBA" id="ARBA00022833"/>
    </source>
</evidence>
<dbReference type="SUPFAM" id="SSF56281">
    <property type="entry name" value="Metallo-hydrolase/oxidoreductase"/>
    <property type="match status" value="1"/>
</dbReference>
<evidence type="ECO:0000259" key="6">
    <source>
        <dbReference type="SMART" id="SM00849"/>
    </source>
</evidence>
<accession>A0A5N6YHX5</accession>
<feature type="domain" description="Metallo-beta-lactamase" evidence="6">
    <location>
        <begin position="61"/>
        <end position="274"/>
    </location>
</feature>
<dbReference type="PANTHER" id="PTHR42978:SF2">
    <property type="entry name" value="102 KBASES UNSTABLE REGION: FROM 1 TO 119443"/>
    <property type="match status" value="1"/>
</dbReference>
<dbReference type="GO" id="GO:0046872">
    <property type="term" value="F:metal ion binding"/>
    <property type="evidence" value="ECO:0007669"/>
    <property type="project" value="UniProtKB-KW"/>
</dbReference>
<evidence type="ECO:0000256" key="4">
    <source>
        <dbReference type="ARBA" id="ARBA00022801"/>
    </source>
</evidence>
<evidence type="ECO:0000256" key="1">
    <source>
        <dbReference type="ARBA" id="ARBA00001947"/>
    </source>
</evidence>
<dbReference type="EMBL" id="ML737121">
    <property type="protein sequence ID" value="KAE8345037.1"/>
    <property type="molecule type" value="Genomic_DNA"/>
</dbReference>
<dbReference type="GO" id="GO:0016787">
    <property type="term" value="F:hydrolase activity"/>
    <property type="evidence" value="ECO:0007669"/>
    <property type="project" value="UniProtKB-KW"/>
</dbReference>
<dbReference type="SMART" id="SM00849">
    <property type="entry name" value="Lactamase_B"/>
    <property type="match status" value="1"/>
</dbReference>
<dbReference type="InterPro" id="IPR001279">
    <property type="entry name" value="Metallo-B-lactamas"/>
</dbReference>
<evidence type="ECO:0000313" key="7">
    <source>
        <dbReference type="EMBL" id="KAE8345037.1"/>
    </source>
</evidence>
<sequence length="290" mass="32430">MASSMQQLITAIIPAYACPAGTRMHILNLGTLTVDEGWLLMGVNGSSASNPNPTNKRRDLMLIAGLIHHPEVGLILFECGSAEVLETQWSGEAIDLFPRTCYNESHKLPQAIANAGYNIKDVKAVIMGHLHLDHAGGLVHFRNTGVPIYVHEEEFKHACWAAGTKADEGLYLADYLHLGGEINWQTFNDSQLDFCTGITLYHCPGHTPGLCIMQVNLSRDGSFIWTTDQYHVRENFDSNWAHGWLIRDYRSWVDSGKLIRRLQKAFSATLIFGHDYATAEGLIHSREHFE</sequence>
<protein>
    <recommendedName>
        <fullName evidence="6">Metallo-beta-lactamase domain-containing protein</fullName>
    </recommendedName>
</protein>
<dbReference type="AlphaFoldDB" id="A0A5N6YHX5"/>
<evidence type="ECO:0000256" key="3">
    <source>
        <dbReference type="ARBA" id="ARBA00022723"/>
    </source>
</evidence>
<dbReference type="InterPro" id="IPR036866">
    <property type="entry name" value="RibonucZ/Hydroxyglut_hydro"/>
</dbReference>
<dbReference type="Pfam" id="PF00753">
    <property type="entry name" value="Lactamase_B"/>
    <property type="match status" value="1"/>
</dbReference>
<dbReference type="OrthoDB" id="10250730at2759"/>
<reference evidence="7" key="1">
    <citation type="submission" date="2019-04" db="EMBL/GenBank/DDBJ databases">
        <title>Friends and foes A comparative genomics study of 23 Aspergillus species from section Flavi.</title>
        <authorList>
            <consortium name="DOE Joint Genome Institute"/>
            <person name="Kjaerbolling I."/>
            <person name="Vesth T."/>
            <person name="Frisvad J.C."/>
            <person name="Nybo J.L."/>
            <person name="Theobald S."/>
            <person name="Kildgaard S."/>
            <person name="Isbrandt T."/>
            <person name="Kuo A."/>
            <person name="Sato A."/>
            <person name="Lyhne E.K."/>
            <person name="Kogle M.E."/>
            <person name="Wiebenga A."/>
            <person name="Kun R.S."/>
            <person name="Lubbers R.J."/>
            <person name="Makela M.R."/>
            <person name="Barry K."/>
            <person name="Chovatia M."/>
            <person name="Clum A."/>
            <person name="Daum C."/>
            <person name="Haridas S."/>
            <person name="He G."/>
            <person name="LaButti K."/>
            <person name="Lipzen A."/>
            <person name="Mondo S."/>
            <person name="Riley R."/>
            <person name="Salamov A."/>
            <person name="Simmons B.A."/>
            <person name="Magnuson J.K."/>
            <person name="Henrissat B."/>
            <person name="Mortensen U.H."/>
            <person name="Larsen T.O."/>
            <person name="Devries R.P."/>
            <person name="Grigoriev I.V."/>
            <person name="Machida M."/>
            <person name="Baker S.E."/>
            <person name="Andersen M.R."/>
        </authorList>
    </citation>
    <scope>NUCLEOTIDE SEQUENCE</scope>
    <source>
        <strain evidence="7">CBS 117612</strain>
    </source>
</reference>
<dbReference type="Gene3D" id="3.60.15.10">
    <property type="entry name" value="Ribonuclease Z/Hydroxyacylglutathione hydrolase-like"/>
    <property type="match status" value="1"/>
</dbReference>
<dbReference type="CDD" id="cd07729">
    <property type="entry name" value="AHL_lactonase_MBL-fold"/>
    <property type="match status" value="1"/>
</dbReference>